<evidence type="ECO:0000256" key="11">
    <source>
        <dbReference type="PROSITE-ProRule" id="PRU00812"/>
    </source>
</evidence>
<dbReference type="PANTHER" id="PTHR14732:SF0">
    <property type="entry name" value="RNA POLYMERASE II SUBUNIT B1 CTD PHOSPHATASE RPAP2-RELATED"/>
    <property type="match status" value="1"/>
</dbReference>
<accession>A0AA38LW07</accession>
<feature type="compositionally biased region" description="Low complexity" evidence="13">
    <location>
        <begin position="229"/>
        <end position="255"/>
    </location>
</feature>
<dbReference type="Pfam" id="PF04181">
    <property type="entry name" value="RPAP2_Rtr1"/>
    <property type="match status" value="1"/>
</dbReference>
<evidence type="ECO:0000256" key="10">
    <source>
        <dbReference type="ARBA" id="ARBA00048336"/>
    </source>
</evidence>
<comment type="caution">
    <text evidence="15">The sequence shown here is derived from an EMBL/GenBank/DDBJ whole genome shotgun (WGS) entry which is preliminary data.</text>
</comment>
<feature type="region of interest" description="Disordered" evidence="13">
    <location>
        <begin position="1"/>
        <end position="20"/>
    </location>
</feature>
<keyword evidence="3 12" id="KW-0479">Metal-binding</keyword>
<keyword evidence="7 12" id="KW-0904">Protein phosphatase</keyword>
<dbReference type="InterPro" id="IPR007308">
    <property type="entry name" value="Rtr1/RPAP2_dom"/>
</dbReference>
<organism evidence="15 16">
    <name type="scientific">Dioszegia hungarica</name>
    <dbReference type="NCBI Taxonomy" id="4972"/>
    <lineage>
        <taxon>Eukaryota</taxon>
        <taxon>Fungi</taxon>
        <taxon>Dikarya</taxon>
        <taxon>Basidiomycota</taxon>
        <taxon>Agaricomycotina</taxon>
        <taxon>Tremellomycetes</taxon>
        <taxon>Tremellales</taxon>
        <taxon>Bulleribasidiaceae</taxon>
        <taxon>Dioszegia</taxon>
    </lineage>
</organism>
<dbReference type="RefSeq" id="XP_052948204.1">
    <property type="nucleotide sequence ID" value="XM_053092174.1"/>
</dbReference>
<keyword evidence="5 12" id="KW-0378">Hydrolase</keyword>
<evidence type="ECO:0000256" key="5">
    <source>
        <dbReference type="ARBA" id="ARBA00022801"/>
    </source>
</evidence>
<evidence type="ECO:0000256" key="9">
    <source>
        <dbReference type="ARBA" id="ARBA00047761"/>
    </source>
</evidence>
<dbReference type="GO" id="GO:0008270">
    <property type="term" value="F:zinc ion binding"/>
    <property type="evidence" value="ECO:0007669"/>
    <property type="project" value="UniProtKB-KW"/>
</dbReference>
<dbReference type="Proteomes" id="UP001164286">
    <property type="component" value="Unassembled WGS sequence"/>
</dbReference>
<dbReference type="GO" id="GO:0005737">
    <property type="term" value="C:cytoplasm"/>
    <property type="evidence" value="ECO:0007669"/>
    <property type="project" value="TreeGrafter"/>
</dbReference>
<dbReference type="InterPro" id="IPR038534">
    <property type="entry name" value="Rtr1/RPAP2_sf"/>
</dbReference>
<evidence type="ECO:0000256" key="4">
    <source>
        <dbReference type="ARBA" id="ARBA00022771"/>
    </source>
</evidence>
<comment type="similarity">
    <text evidence="2 11 12">Belongs to the RPAP2 family.</text>
</comment>
<feature type="domain" description="RTR1-type" evidence="14">
    <location>
        <begin position="81"/>
        <end position="167"/>
    </location>
</feature>
<dbReference type="EMBL" id="JAKWFO010000003">
    <property type="protein sequence ID" value="KAI9638427.1"/>
    <property type="molecule type" value="Genomic_DNA"/>
</dbReference>
<sequence>MSTSASAEAGPSRRTPIRSLRQPALLNIATRNDAGGLEPPSHSDAVALRLAMDKKVQWRRKGERWMDRLCEGTVGSDEFKRGAKYLEHHQYVETLHERHLNSLCSYPLCSNGPAAPYTSKPRWSISAKRREIKEKEGNEEEGFCSRACKVRSGYVEEQMREGAGLRGDKWRVELLEEIQAIKTKGGGPDKGQASLATSRTSDGSGGSANGGTSRTTSSPSEHPTGADYPPAATTPSQPVSAPPASAAPLATTLPSETQRPSRRPPPKVAPPAPTHPPQPQSKLDDLLANLTIVERPTLPPPTEAGSTSTSSAAATPPPPPANKVSKPSAASARASSSLIATPVKLATTLISASRLAGPVPQLEADTDEESDISDWEVEMDGFNGLGEEEKRLFEEMREARELADKEAEG</sequence>
<dbReference type="PANTHER" id="PTHR14732">
    <property type="entry name" value="RNA POLYMERASE II SUBUNIT B1 CTD PHOSPHATASE RPAP2-RELATED"/>
    <property type="match status" value="1"/>
</dbReference>
<feature type="compositionally biased region" description="Low complexity" evidence="13">
    <location>
        <begin position="303"/>
        <end position="314"/>
    </location>
</feature>
<comment type="function">
    <text evidence="12">Putative RNA polymerase II subunit B1 C-terminal domain (CTD) phosphatase involved in RNA polymerase II transcription regulation.</text>
</comment>
<feature type="region of interest" description="Disordered" evidence="13">
    <location>
        <begin position="183"/>
        <end position="336"/>
    </location>
</feature>
<feature type="compositionally biased region" description="Pro residues" evidence="13">
    <location>
        <begin position="266"/>
        <end position="279"/>
    </location>
</feature>
<name>A0AA38LW07_9TREE</name>
<evidence type="ECO:0000256" key="2">
    <source>
        <dbReference type="ARBA" id="ARBA00005676"/>
    </source>
</evidence>
<keyword evidence="4 12" id="KW-0863">Zinc-finger</keyword>
<dbReference type="GO" id="GO:0043175">
    <property type="term" value="F:RNA polymerase core enzyme binding"/>
    <property type="evidence" value="ECO:0007669"/>
    <property type="project" value="UniProtKB-UniRule"/>
</dbReference>
<gene>
    <name evidence="15" type="ORF">MKK02DRAFT_42818</name>
</gene>
<proteinExistence type="inferred from homology"/>
<dbReference type="GeneID" id="77731379"/>
<dbReference type="AlphaFoldDB" id="A0AA38LW07"/>
<comment type="catalytic activity">
    <reaction evidence="10 12">
        <text>O-phospho-L-threonyl-[protein] + H2O = L-threonyl-[protein] + phosphate</text>
        <dbReference type="Rhea" id="RHEA:47004"/>
        <dbReference type="Rhea" id="RHEA-COMP:11060"/>
        <dbReference type="Rhea" id="RHEA-COMP:11605"/>
        <dbReference type="ChEBI" id="CHEBI:15377"/>
        <dbReference type="ChEBI" id="CHEBI:30013"/>
        <dbReference type="ChEBI" id="CHEBI:43474"/>
        <dbReference type="ChEBI" id="CHEBI:61977"/>
        <dbReference type="EC" id="3.1.3.16"/>
    </reaction>
</comment>
<reference evidence="15" key="1">
    <citation type="journal article" date="2022" name="G3 (Bethesda)">
        <title>High quality genome of the basidiomycete yeast Dioszegia hungarica PDD-24b-2 isolated from cloud water.</title>
        <authorList>
            <person name="Jarrige D."/>
            <person name="Haridas S."/>
            <person name="Bleykasten-Grosshans C."/>
            <person name="Joly M."/>
            <person name="Nadalig T."/>
            <person name="Sancelme M."/>
            <person name="Vuilleumier S."/>
            <person name="Grigoriev I.V."/>
            <person name="Amato P."/>
            <person name="Bringel F."/>
        </authorList>
    </citation>
    <scope>NUCLEOTIDE SEQUENCE</scope>
    <source>
        <strain evidence="15">PDD-24b-2</strain>
    </source>
</reference>
<keyword evidence="6 12" id="KW-0862">Zinc</keyword>
<evidence type="ECO:0000313" key="15">
    <source>
        <dbReference type="EMBL" id="KAI9638427.1"/>
    </source>
</evidence>
<dbReference type="EC" id="3.1.3.16" evidence="12"/>
<evidence type="ECO:0000256" key="6">
    <source>
        <dbReference type="ARBA" id="ARBA00022833"/>
    </source>
</evidence>
<evidence type="ECO:0000256" key="7">
    <source>
        <dbReference type="ARBA" id="ARBA00022912"/>
    </source>
</evidence>
<comment type="subcellular location">
    <subcellularLocation>
        <location evidence="1 12">Nucleus</location>
    </subcellularLocation>
</comment>
<keyword evidence="8 12" id="KW-0539">Nucleus</keyword>
<evidence type="ECO:0000256" key="13">
    <source>
        <dbReference type="SAM" id="MobiDB-lite"/>
    </source>
</evidence>
<evidence type="ECO:0000313" key="16">
    <source>
        <dbReference type="Proteomes" id="UP001164286"/>
    </source>
</evidence>
<dbReference type="PROSITE" id="PS51479">
    <property type="entry name" value="ZF_RTR1"/>
    <property type="match status" value="1"/>
</dbReference>
<dbReference type="GO" id="GO:0005634">
    <property type="term" value="C:nucleus"/>
    <property type="evidence" value="ECO:0007669"/>
    <property type="project" value="UniProtKB-SubCell"/>
</dbReference>
<evidence type="ECO:0000256" key="3">
    <source>
        <dbReference type="ARBA" id="ARBA00022723"/>
    </source>
</evidence>
<evidence type="ECO:0000259" key="14">
    <source>
        <dbReference type="PROSITE" id="PS51479"/>
    </source>
</evidence>
<protein>
    <recommendedName>
        <fullName evidence="12">RNA polymerase II subunit B1 CTD phosphatase RPAP2 homolog</fullName>
        <ecNumber evidence="12">3.1.3.16</ecNumber>
    </recommendedName>
</protein>
<comment type="catalytic activity">
    <reaction evidence="9 12">
        <text>O-phospho-L-seryl-[protein] + H2O = L-seryl-[protein] + phosphate</text>
        <dbReference type="Rhea" id="RHEA:20629"/>
        <dbReference type="Rhea" id="RHEA-COMP:9863"/>
        <dbReference type="Rhea" id="RHEA-COMP:11604"/>
        <dbReference type="ChEBI" id="CHEBI:15377"/>
        <dbReference type="ChEBI" id="CHEBI:29999"/>
        <dbReference type="ChEBI" id="CHEBI:43474"/>
        <dbReference type="ChEBI" id="CHEBI:83421"/>
        <dbReference type="EC" id="3.1.3.16"/>
    </reaction>
</comment>
<dbReference type="GO" id="GO:0008420">
    <property type="term" value="F:RNA polymerase II CTD heptapeptide repeat phosphatase activity"/>
    <property type="evidence" value="ECO:0007669"/>
    <property type="project" value="UniProtKB-UniRule"/>
</dbReference>
<evidence type="ECO:0000256" key="1">
    <source>
        <dbReference type="ARBA" id="ARBA00004123"/>
    </source>
</evidence>
<dbReference type="InterPro" id="IPR039693">
    <property type="entry name" value="Rtr1/RPAP2"/>
</dbReference>
<dbReference type="Gene3D" id="1.25.40.820">
    <property type="match status" value="1"/>
</dbReference>
<feature type="compositionally biased region" description="Low complexity" evidence="13">
    <location>
        <begin position="322"/>
        <end position="336"/>
    </location>
</feature>
<evidence type="ECO:0000256" key="12">
    <source>
        <dbReference type="RuleBase" id="RU367080"/>
    </source>
</evidence>
<evidence type="ECO:0000256" key="8">
    <source>
        <dbReference type="ARBA" id="ARBA00023242"/>
    </source>
</evidence>
<keyword evidence="16" id="KW-1185">Reference proteome</keyword>
<feature type="compositionally biased region" description="Polar residues" evidence="13">
    <location>
        <begin position="210"/>
        <end position="221"/>
    </location>
</feature>